<dbReference type="Pfam" id="PF07687">
    <property type="entry name" value="M20_dimer"/>
    <property type="match status" value="1"/>
</dbReference>
<feature type="domain" description="Peptidase M20 dimerisation" evidence="4">
    <location>
        <begin position="193"/>
        <end position="283"/>
    </location>
</feature>
<dbReference type="Pfam" id="PF01546">
    <property type="entry name" value="Peptidase_M20"/>
    <property type="match status" value="1"/>
</dbReference>
<dbReference type="SUPFAM" id="SSF55031">
    <property type="entry name" value="Bacterial exopeptidase dimerisation domain"/>
    <property type="match status" value="1"/>
</dbReference>
<dbReference type="GO" id="GO:0004180">
    <property type="term" value="F:carboxypeptidase activity"/>
    <property type="evidence" value="ECO:0007669"/>
    <property type="project" value="UniProtKB-KW"/>
</dbReference>
<dbReference type="PANTHER" id="PTHR43808">
    <property type="entry name" value="ACETYLORNITHINE DEACETYLASE"/>
    <property type="match status" value="1"/>
</dbReference>
<feature type="region of interest" description="Disordered" evidence="3">
    <location>
        <begin position="392"/>
        <end position="424"/>
    </location>
</feature>
<keyword evidence="2 5" id="KW-0378">Hydrolase</keyword>
<feature type="compositionally biased region" description="Polar residues" evidence="3">
    <location>
        <begin position="412"/>
        <end position="424"/>
    </location>
</feature>
<dbReference type="Gene3D" id="3.40.630.10">
    <property type="entry name" value="Zn peptidases"/>
    <property type="match status" value="1"/>
</dbReference>
<reference evidence="5 6" key="1">
    <citation type="submission" date="2019-02" db="EMBL/GenBank/DDBJ databases">
        <title>Deep-cultivation of Planctomycetes and their phenomic and genomic characterization uncovers novel biology.</title>
        <authorList>
            <person name="Wiegand S."/>
            <person name="Jogler M."/>
            <person name="Boedeker C."/>
            <person name="Pinto D."/>
            <person name="Vollmers J."/>
            <person name="Rivas-Marin E."/>
            <person name="Kohn T."/>
            <person name="Peeters S.H."/>
            <person name="Heuer A."/>
            <person name="Rast P."/>
            <person name="Oberbeckmann S."/>
            <person name="Bunk B."/>
            <person name="Jeske O."/>
            <person name="Meyerdierks A."/>
            <person name="Storesund J.E."/>
            <person name="Kallscheuer N."/>
            <person name="Luecker S."/>
            <person name="Lage O.M."/>
            <person name="Pohl T."/>
            <person name="Merkel B.J."/>
            <person name="Hornburger P."/>
            <person name="Mueller R.-W."/>
            <person name="Bruemmer F."/>
            <person name="Labrenz M."/>
            <person name="Spormann A.M."/>
            <person name="Op den Camp H."/>
            <person name="Overmann J."/>
            <person name="Amann R."/>
            <person name="Jetten M.S.M."/>
            <person name="Mascher T."/>
            <person name="Medema M.H."/>
            <person name="Devos D.P."/>
            <person name="Kaster A.-K."/>
            <person name="Ovreas L."/>
            <person name="Rohde M."/>
            <person name="Galperin M.Y."/>
            <person name="Jogler C."/>
        </authorList>
    </citation>
    <scope>NUCLEOTIDE SEQUENCE [LARGE SCALE GENOMIC DNA]</scope>
    <source>
        <strain evidence="5 6">TBK1r</strain>
    </source>
</reference>
<dbReference type="EMBL" id="CP036432">
    <property type="protein sequence ID" value="QDV86403.1"/>
    <property type="molecule type" value="Genomic_DNA"/>
</dbReference>
<sequence length="424" mass="45201">MGRRIVNKATAGKLFSWLTAHQESMVRLARETALIESPSADPATQGPVFDRFEAELNSIGFRCRRFPGKTSGGQLLAMPGDPSSHTDRQLLLGHCDTVWPVGTLAKMPVESRDGRLHGPGVYDMKAGLVQAVFALRALRELGLTPSVTPVLFINSDEEIGSGESAWRIQKLAQCVDRAMVMEPSLGPEGRLKTARKGVGRFVITISGKAAHAGLDPDKGISAILELSHVVQTLHALNDPEAGTTVNVGTIDGGVRPNVVAAESRAEVDVRVRTEAIARRMEQAIYAMQPTVAGTQIKVTGHIGRPPLEPTPRNRALWHRAQAAADVLGIEIREGTAGGGSDGNYTSLHTATLDGLGAVGDGAHALIEHVIEDKMPERAALLACLLMGAPISDRDSPPDPNAWAESVAFTPDDSINSEVTSTDRR</sequence>
<dbReference type="SUPFAM" id="SSF53187">
    <property type="entry name" value="Zn-dependent exopeptidases"/>
    <property type="match status" value="1"/>
</dbReference>
<dbReference type="PIRSF" id="PIRSF037238">
    <property type="entry name" value="Carboxypeptidase_G2"/>
    <property type="match status" value="1"/>
</dbReference>
<dbReference type="InterPro" id="IPR011650">
    <property type="entry name" value="Peptidase_M20_dimer"/>
</dbReference>
<dbReference type="Proteomes" id="UP000318081">
    <property type="component" value="Chromosome"/>
</dbReference>
<keyword evidence="5" id="KW-0121">Carboxypeptidase</keyword>
<accession>A0ABX5XWL1</accession>
<dbReference type="InterPro" id="IPR017150">
    <property type="entry name" value="Pept_M20_glutamate_carboxypep"/>
</dbReference>
<dbReference type="InterPro" id="IPR002933">
    <property type="entry name" value="Peptidase_M20"/>
</dbReference>
<protein>
    <submittedName>
        <fullName evidence="5">Carboxypeptidase G2</fullName>
        <ecNumber evidence="5">3.4.17.11</ecNumber>
    </submittedName>
</protein>
<dbReference type="InterPro" id="IPR036264">
    <property type="entry name" value="Bact_exopeptidase_dim_dom"/>
</dbReference>
<dbReference type="Gene3D" id="3.30.70.360">
    <property type="match status" value="1"/>
</dbReference>
<evidence type="ECO:0000313" key="5">
    <source>
        <dbReference type="EMBL" id="QDV86403.1"/>
    </source>
</evidence>
<dbReference type="EC" id="3.4.17.11" evidence="5"/>
<name>A0ABX5XWL1_9BACT</name>
<proteinExistence type="predicted"/>
<evidence type="ECO:0000313" key="6">
    <source>
        <dbReference type="Proteomes" id="UP000318081"/>
    </source>
</evidence>
<evidence type="ECO:0000256" key="1">
    <source>
        <dbReference type="ARBA" id="ARBA00022723"/>
    </source>
</evidence>
<dbReference type="PANTHER" id="PTHR43808:SF9">
    <property type="entry name" value="BLL0789 PROTEIN"/>
    <property type="match status" value="1"/>
</dbReference>
<evidence type="ECO:0000256" key="3">
    <source>
        <dbReference type="SAM" id="MobiDB-lite"/>
    </source>
</evidence>
<keyword evidence="6" id="KW-1185">Reference proteome</keyword>
<keyword evidence="1" id="KW-0479">Metal-binding</keyword>
<gene>
    <name evidence="5" type="primary">cpg2_2</name>
    <name evidence="5" type="ORF">TBK1r_54220</name>
</gene>
<evidence type="ECO:0000256" key="2">
    <source>
        <dbReference type="ARBA" id="ARBA00022801"/>
    </source>
</evidence>
<keyword evidence="5" id="KW-0645">Protease</keyword>
<evidence type="ECO:0000259" key="4">
    <source>
        <dbReference type="Pfam" id="PF07687"/>
    </source>
</evidence>
<organism evidence="5 6">
    <name type="scientific">Stieleria magnilauensis</name>
    <dbReference type="NCBI Taxonomy" id="2527963"/>
    <lineage>
        <taxon>Bacteria</taxon>
        <taxon>Pseudomonadati</taxon>
        <taxon>Planctomycetota</taxon>
        <taxon>Planctomycetia</taxon>
        <taxon>Pirellulales</taxon>
        <taxon>Pirellulaceae</taxon>
        <taxon>Stieleria</taxon>
    </lineage>
</organism>
<dbReference type="CDD" id="cd03885">
    <property type="entry name" value="M20_CPDG2"/>
    <property type="match status" value="1"/>
</dbReference>
<dbReference type="InterPro" id="IPR050072">
    <property type="entry name" value="Peptidase_M20A"/>
</dbReference>